<organism evidence="1 2">
    <name type="scientific">Flavivirga aquatica</name>
    <dbReference type="NCBI Taxonomy" id="1849968"/>
    <lineage>
        <taxon>Bacteria</taxon>
        <taxon>Pseudomonadati</taxon>
        <taxon>Bacteroidota</taxon>
        <taxon>Flavobacteriia</taxon>
        <taxon>Flavobacteriales</taxon>
        <taxon>Flavobacteriaceae</taxon>
        <taxon>Flavivirga</taxon>
    </lineage>
</organism>
<evidence type="ECO:0000313" key="2">
    <source>
        <dbReference type="Proteomes" id="UP000095713"/>
    </source>
</evidence>
<dbReference type="Pfam" id="PF05635">
    <property type="entry name" value="23S_rRNA_IVP"/>
    <property type="match status" value="1"/>
</dbReference>
<dbReference type="SUPFAM" id="SSF158446">
    <property type="entry name" value="IVS-encoded protein-like"/>
    <property type="match status" value="1"/>
</dbReference>
<protein>
    <submittedName>
        <fullName evidence="1">Four helix bundle protein</fullName>
    </submittedName>
</protein>
<dbReference type="EMBL" id="MDJD01000043">
    <property type="protein sequence ID" value="OEK07984.1"/>
    <property type="molecule type" value="Genomic_DNA"/>
</dbReference>
<evidence type="ECO:0000313" key="1">
    <source>
        <dbReference type="EMBL" id="OEK07984.1"/>
    </source>
</evidence>
<dbReference type="PANTHER" id="PTHR38471">
    <property type="entry name" value="FOUR HELIX BUNDLE PROTEIN"/>
    <property type="match status" value="1"/>
</dbReference>
<dbReference type="AlphaFoldDB" id="A0A1E5T9E2"/>
<sequence length="122" mass="14485">MNYTELDVWKHSRELVKLVYTLTRSFPREELYSLTNQLRRCVISVPSNIAEGVGRQSNKETIHFLYIAKGSLQEVETQLYLSFDLDYIVEEELKNILVKVISNKKLLNGFINYYKKLRDEYE</sequence>
<dbReference type="NCBIfam" id="TIGR02436">
    <property type="entry name" value="four helix bundle protein"/>
    <property type="match status" value="1"/>
</dbReference>
<proteinExistence type="predicted"/>
<dbReference type="InterPro" id="IPR012657">
    <property type="entry name" value="23S_rRNA-intervening_sequence"/>
</dbReference>
<name>A0A1E5T9E2_9FLAO</name>
<accession>A0A1E5T9E2</accession>
<keyword evidence="2" id="KW-1185">Reference proteome</keyword>
<dbReference type="OrthoDB" id="9811959at2"/>
<dbReference type="STRING" id="1849968.A8C32_16110"/>
<dbReference type="CDD" id="cd16377">
    <property type="entry name" value="23S_rRNA_IVP_like"/>
    <property type="match status" value="1"/>
</dbReference>
<dbReference type="Gene3D" id="1.20.1440.60">
    <property type="entry name" value="23S rRNA-intervening sequence"/>
    <property type="match status" value="1"/>
</dbReference>
<reference evidence="1 2" key="1">
    <citation type="submission" date="2016-05" db="EMBL/GenBank/DDBJ databases">
        <title>Draft Genome Sequence of Algibacter sp. Strain SK-16 Isolated from the Surface Water of Aburatsubo Inlet.</title>
        <authorList>
            <person name="Wong S.-K."/>
            <person name="Yoshizawa S."/>
            <person name="Nakajima Y."/>
            <person name="Ogura Y."/>
            <person name="Tetsuya H."/>
            <person name="Hamasaki K."/>
        </authorList>
    </citation>
    <scope>NUCLEOTIDE SEQUENCE [LARGE SCALE GENOMIC DNA]</scope>
    <source>
        <strain evidence="1 2">SK-16</strain>
    </source>
</reference>
<gene>
    <name evidence="1" type="ORF">A8C32_16110</name>
</gene>
<dbReference type="Proteomes" id="UP000095713">
    <property type="component" value="Unassembled WGS sequence"/>
</dbReference>
<comment type="caution">
    <text evidence="1">The sequence shown here is derived from an EMBL/GenBank/DDBJ whole genome shotgun (WGS) entry which is preliminary data.</text>
</comment>
<dbReference type="PANTHER" id="PTHR38471:SF2">
    <property type="entry name" value="FOUR HELIX BUNDLE PROTEIN"/>
    <property type="match status" value="1"/>
</dbReference>
<dbReference type="InterPro" id="IPR036583">
    <property type="entry name" value="23S_rRNA_IVS_sf"/>
</dbReference>
<dbReference type="RefSeq" id="WP_069830443.1">
    <property type="nucleotide sequence ID" value="NZ_MDJD01000043.1"/>
</dbReference>